<evidence type="ECO:0000313" key="2">
    <source>
        <dbReference type="EMBL" id="CAG9579122.1"/>
    </source>
</evidence>
<dbReference type="Proteomes" id="UP000789524">
    <property type="component" value="Unassembled WGS sequence"/>
</dbReference>
<organism evidence="2 3">
    <name type="scientific">Danaus chrysippus</name>
    <name type="common">African queen</name>
    <dbReference type="NCBI Taxonomy" id="151541"/>
    <lineage>
        <taxon>Eukaryota</taxon>
        <taxon>Metazoa</taxon>
        <taxon>Ecdysozoa</taxon>
        <taxon>Arthropoda</taxon>
        <taxon>Hexapoda</taxon>
        <taxon>Insecta</taxon>
        <taxon>Pterygota</taxon>
        <taxon>Neoptera</taxon>
        <taxon>Endopterygota</taxon>
        <taxon>Lepidoptera</taxon>
        <taxon>Glossata</taxon>
        <taxon>Ditrysia</taxon>
        <taxon>Papilionoidea</taxon>
        <taxon>Nymphalidae</taxon>
        <taxon>Danainae</taxon>
        <taxon>Danaini</taxon>
        <taxon>Danaina</taxon>
        <taxon>Danaus</taxon>
        <taxon>Anosia</taxon>
    </lineage>
</organism>
<comment type="caution">
    <text evidence="2">The sequence shown here is derived from an EMBL/GenBank/DDBJ whole genome shotgun (WGS) entry which is preliminary data.</text>
</comment>
<reference evidence="2" key="1">
    <citation type="submission" date="2021-09" db="EMBL/GenBank/DDBJ databases">
        <authorList>
            <person name="Martin H S."/>
        </authorList>
    </citation>
    <scope>NUCLEOTIDE SEQUENCE</scope>
</reference>
<sequence length="84" mass="9276">MESLLILNTTRGIKKTVRFNRTMAGCGRATRDGLSGEGSDEPPLTGERHAHHYVQPRTATPHRLGLNRVYIKSSEGLENMNESG</sequence>
<protein>
    <submittedName>
        <fullName evidence="2">(African queen) hypothetical protein</fullName>
    </submittedName>
</protein>
<dbReference type="EMBL" id="CAKASE010000078">
    <property type="protein sequence ID" value="CAG9579122.1"/>
    <property type="molecule type" value="Genomic_DNA"/>
</dbReference>
<evidence type="ECO:0000313" key="3">
    <source>
        <dbReference type="Proteomes" id="UP000789524"/>
    </source>
</evidence>
<gene>
    <name evidence="2" type="ORF">DCHRY22_LOCUS13099</name>
</gene>
<feature type="region of interest" description="Disordered" evidence="1">
    <location>
        <begin position="26"/>
        <end position="48"/>
    </location>
</feature>
<dbReference type="AlphaFoldDB" id="A0A8J2R363"/>
<accession>A0A8J2R363</accession>
<proteinExistence type="predicted"/>
<evidence type="ECO:0000256" key="1">
    <source>
        <dbReference type="SAM" id="MobiDB-lite"/>
    </source>
</evidence>
<keyword evidence="3" id="KW-1185">Reference proteome</keyword>
<name>A0A8J2R363_9NEOP</name>